<evidence type="ECO:0000256" key="1">
    <source>
        <dbReference type="ARBA" id="ARBA00004370"/>
    </source>
</evidence>
<dbReference type="Pfam" id="PF03647">
    <property type="entry name" value="Tmemb_14"/>
    <property type="match status" value="1"/>
</dbReference>
<dbReference type="AlphaFoldDB" id="A0A974CVC6"/>
<evidence type="ECO:0000313" key="8">
    <source>
        <dbReference type="Proteomes" id="UP000694892"/>
    </source>
</evidence>
<comment type="similarity">
    <text evidence="2">Belongs to the TMEM14 family.</text>
</comment>
<protein>
    <recommendedName>
        <fullName evidence="9">Transmembrane protein 14A</fullName>
    </recommendedName>
</protein>
<evidence type="ECO:0008006" key="9">
    <source>
        <dbReference type="Google" id="ProtNLM"/>
    </source>
</evidence>
<gene>
    <name evidence="7" type="ORF">XELAEV_18027339mg</name>
</gene>
<proteinExistence type="inferred from homology"/>
<feature type="transmembrane region" description="Helical" evidence="6">
    <location>
        <begin position="143"/>
        <end position="161"/>
    </location>
</feature>
<sequence length="189" mass="20376">MISRWQQSLRKKSSPILSPNAGKRKSICVGGTSAIVKFKSQIIINHKILNGLCLLSAGRVCVSRLNIFALKAAELSWPIPVQVAVERKMAIDWIGFGYAILLAVGGYMGYSRKGSIVSLATGLAFGLLAGYGAYCVSRDPTDIKISLIVAFTLAVVMGLRFNHSRKIMPAGLLAGISLFLILRLVLNVL</sequence>
<name>A0A974CVC6_XENLA</name>
<evidence type="ECO:0000256" key="5">
    <source>
        <dbReference type="ARBA" id="ARBA00023136"/>
    </source>
</evidence>
<accession>A0A974CVC6</accession>
<evidence type="ECO:0000256" key="6">
    <source>
        <dbReference type="SAM" id="Phobius"/>
    </source>
</evidence>
<keyword evidence="5 6" id="KW-0472">Membrane</keyword>
<dbReference type="EMBL" id="CM004474">
    <property type="protein sequence ID" value="OCT80528.1"/>
    <property type="molecule type" value="Genomic_DNA"/>
</dbReference>
<dbReference type="Gene3D" id="1.10.10.1740">
    <property type="entry name" value="Transmembrane protein 14-like"/>
    <property type="match status" value="1"/>
</dbReference>
<dbReference type="InterPro" id="IPR044890">
    <property type="entry name" value="TMEM14_sf"/>
</dbReference>
<keyword evidence="3 6" id="KW-0812">Transmembrane</keyword>
<keyword evidence="4 6" id="KW-1133">Transmembrane helix</keyword>
<comment type="subcellular location">
    <subcellularLocation>
        <location evidence="1">Membrane</location>
    </subcellularLocation>
</comment>
<dbReference type="GO" id="GO:0070453">
    <property type="term" value="P:regulation of heme biosynthetic process"/>
    <property type="evidence" value="ECO:0007669"/>
    <property type="project" value="TreeGrafter"/>
</dbReference>
<dbReference type="GO" id="GO:0031966">
    <property type="term" value="C:mitochondrial membrane"/>
    <property type="evidence" value="ECO:0007669"/>
    <property type="project" value="TreeGrafter"/>
</dbReference>
<feature type="transmembrane region" description="Helical" evidence="6">
    <location>
        <begin position="90"/>
        <end position="110"/>
    </location>
</feature>
<dbReference type="Proteomes" id="UP000694892">
    <property type="component" value="Chromosome 5L"/>
</dbReference>
<dbReference type="InterPro" id="IPR005349">
    <property type="entry name" value="TMEM14"/>
</dbReference>
<organism evidence="7 8">
    <name type="scientific">Xenopus laevis</name>
    <name type="common">African clawed frog</name>
    <dbReference type="NCBI Taxonomy" id="8355"/>
    <lineage>
        <taxon>Eukaryota</taxon>
        <taxon>Metazoa</taxon>
        <taxon>Chordata</taxon>
        <taxon>Craniata</taxon>
        <taxon>Vertebrata</taxon>
        <taxon>Euteleostomi</taxon>
        <taxon>Amphibia</taxon>
        <taxon>Batrachia</taxon>
        <taxon>Anura</taxon>
        <taxon>Pipoidea</taxon>
        <taxon>Pipidae</taxon>
        <taxon>Xenopodinae</taxon>
        <taxon>Xenopus</taxon>
        <taxon>Xenopus</taxon>
    </lineage>
</organism>
<evidence type="ECO:0000256" key="4">
    <source>
        <dbReference type="ARBA" id="ARBA00022989"/>
    </source>
</evidence>
<feature type="transmembrane region" description="Helical" evidence="6">
    <location>
        <begin position="167"/>
        <end position="186"/>
    </location>
</feature>
<dbReference type="PANTHER" id="PTHR12668:SF11">
    <property type="entry name" value="TRANSMEMBRANE PROTEIN 14A"/>
    <property type="match status" value="1"/>
</dbReference>
<reference evidence="8" key="1">
    <citation type="journal article" date="2016" name="Nature">
        <title>Genome evolution in the allotetraploid frog Xenopus laevis.</title>
        <authorList>
            <person name="Session A.M."/>
            <person name="Uno Y."/>
            <person name="Kwon T."/>
            <person name="Chapman J.A."/>
            <person name="Toyoda A."/>
            <person name="Takahashi S."/>
            <person name="Fukui A."/>
            <person name="Hikosaka A."/>
            <person name="Suzuki A."/>
            <person name="Kondo M."/>
            <person name="van Heeringen S.J."/>
            <person name="Quigley I."/>
            <person name="Heinz S."/>
            <person name="Ogino H."/>
            <person name="Ochi H."/>
            <person name="Hellsten U."/>
            <person name="Lyons J.B."/>
            <person name="Simakov O."/>
            <person name="Putnam N."/>
            <person name="Stites J."/>
            <person name="Kuroki Y."/>
            <person name="Tanaka T."/>
            <person name="Michiue T."/>
            <person name="Watanabe M."/>
            <person name="Bogdanovic O."/>
            <person name="Lister R."/>
            <person name="Georgiou G."/>
            <person name="Paranjpe S.S."/>
            <person name="van Kruijsbergen I."/>
            <person name="Shu S."/>
            <person name="Carlson J."/>
            <person name="Kinoshita T."/>
            <person name="Ohta Y."/>
            <person name="Mawaribuchi S."/>
            <person name="Jenkins J."/>
            <person name="Grimwood J."/>
            <person name="Schmutz J."/>
            <person name="Mitros T."/>
            <person name="Mozaffari S.V."/>
            <person name="Suzuki Y."/>
            <person name="Haramoto Y."/>
            <person name="Yamamoto T.S."/>
            <person name="Takagi C."/>
            <person name="Heald R."/>
            <person name="Miller K."/>
            <person name="Haudenschild C."/>
            <person name="Kitzman J."/>
            <person name="Nakayama T."/>
            <person name="Izutsu Y."/>
            <person name="Robert J."/>
            <person name="Fortriede J."/>
            <person name="Burns K."/>
            <person name="Lotay V."/>
            <person name="Karimi K."/>
            <person name="Yasuoka Y."/>
            <person name="Dichmann D.S."/>
            <person name="Flajnik M.F."/>
            <person name="Houston D.W."/>
            <person name="Shendure J."/>
            <person name="DuPasquier L."/>
            <person name="Vize P.D."/>
            <person name="Zorn A.M."/>
            <person name="Ito M."/>
            <person name="Marcotte E.M."/>
            <person name="Wallingford J.B."/>
            <person name="Ito Y."/>
            <person name="Asashima M."/>
            <person name="Ueno N."/>
            <person name="Matsuda Y."/>
            <person name="Veenstra G.J."/>
            <person name="Fujiyama A."/>
            <person name="Harland R.M."/>
            <person name="Taira M."/>
            <person name="Rokhsar D.S."/>
        </authorList>
    </citation>
    <scope>NUCLEOTIDE SEQUENCE [LARGE SCALE GENOMIC DNA]</scope>
    <source>
        <strain evidence="8">J</strain>
    </source>
</reference>
<evidence type="ECO:0000256" key="2">
    <source>
        <dbReference type="ARBA" id="ARBA00007590"/>
    </source>
</evidence>
<evidence type="ECO:0000313" key="7">
    <source>
        <dbReference type="EMBL" id="OCT80528.1"/>
    </source>
</evidence>
<feature type="transmembrane region" description="Helical" evidence="6">
    <location>
        <begin position="116"/>
        <end position="136"/>
    </location>
</feature>
<evidence type="ECO:0000256" key="3">
    <source>
        <dbReference type="ARBA" id="ARBA00022692"/>
    </source>
</evidence>
<dbReference type="PANTHER" id="PTHR12668">
    <property type="entry name" value="TRANSMEMBRANE PROTEIN 14, 15"/>
    <property type="match status" value="1"/>
</dbReference>